<sequence>SLPKRIRIQNSQKEPPEEVEGQATPGGFPCTEDSSLSSGRISGPSSCGPTRPVETSVGSSGRSCKH</sequence>
<feature type="region of interest" description="Disordered" evidence="1">
    <location>
        <begin position="1"/>
        <end position="66"/>
    </location>
</feature>
<accession>G1EH55</accession>
<organismHost>
    <name type="scientific">Pan troglodytes</name>
    <name type="common">Chimpanzee</name>
    <dbReference type="NCBI Taxonomy" id="9598"/>
</organismHost>
<evidence type="ECO:0000256" key="1">
    <source>
        <dbReference type="SAM" id="MobiDB-lite"/>
    </source>
</evidence>
<organism evidence="2">
    <name type="scientific">Simian immunodeficiency virus</name>
    <name type="common">SIV</name>
    <dbReference type="NCBI Taxonomy" id="11723"/>
    <lineage>
        <taxon>Viruses</taxon>
        <taxon>Riboviria</taxon>
        <taxon>Pararnavirae</taxon>
        <taxon>Artverviricota</taxon>
        <taxon>Revtraviricetes</taxon>
        <taxon>Ortervirales</taxon>
        <taxon>Retroviridae</taxon>
        <taxon>Orthoretrovirinae</taxon>
        <taxon>Lentivirus</taxon>
        <taxon>Lentivirus simimdef</taxon>
    </lineage>
</organism>
<evidence type="ECO:0000313" key="2">
    <source>
        <dbReference type="EMBL" id="AEK79641.1"/>
    </source>
</evidence>
<proteinExistence type="predicted"/>
<reference evidence="2" key="1">
    <citation type="journal article" date="2011" name="J. Virol.">
        <title>High prevalence of simian immunodeficiency virus infection in a community of savanna chimpanzees.</title>
        <authorList>
            <person name="Rudicell R.S."/>
            <person name="Piel A.K."/>
            <person name="Stewart F."/>
            <person name="Moore D.L."/>
            <person name="Learn G.H."/>
            <person name="Li Y."/>
            <person name="Takehisa J."/>
            <person name="Pintea L."/>
            <person name="Shaw G.M."/>
            <person name="Moore J."/>
            <person name="Sharp P.M."/>
            <person name="Hahn B.H."/>
        </authorList>
    </citation>
    <scope>NUCLEOTIDE SEQUENCE</scope>
    <source>
        <strain evidence="2">UG41</strain>
    </source>
</reference>
<dbReference type="EMBL" id="JN091702">
    <property type="protein sequence ID" value="AEK79641.1"/>
    <property type="molecule type" value="Genomic_RNA"/>
</dbReference>
<name>G1EH55_SIV</name>
<protein>
    <submittedName>
        <fullName evidence="2">Tat protein</fullName>
    </submittedName>
</protein>
<feature type="compositionally biased region" description="Low complexity" evidence="1">
    <location>
        <begin position="34"/>
        <end position="48"/>
    </location>
</feature>
<gene>
    <name evidence="2" type="primary">tat</name>
</gene>
<feature type="non-terminal residue" evidence="2">
    <location>
        <position position="1"/>
    </location>
</feature>
<feature type="compositionally biased region" description="Polar residues" evidence="1">
    <location>
        <begin position="56"/>
        <end position="66"/>
    </location>
</feature>
<organismHost>
    <name type="scientific">Cercopithecidae</name>
    <name type="common">Old World monkeys</name>
    <dbReference type="NCBI Taxonomy" id="9527"/>
</organismHost>